<dbReference type="Gene3D" id="3.30.420.10">
    <property type="entry name" value="Ribonuclease H-like superfamily/Ribonuclease H"/>
    <property type="match status" value="1"/>
</dbReference>
<protein>
    <recommendedName>
        <fullName evidence="7">Exonuclease domain-containing protein</fullName>
    </recommendedName>
</protein>
<keyword evidence="1" id="KW-0698">rRNA processing</keyword>
<dbReference type="GO" id="GO:0003676">
    <property type="term" value="F:nucleic acid binding"/>
    <property type="evidence" value="ECO:0007669"/>
    <property type="project" value="InterPro"/>
</dbReference>
<name>A0A2P5HG01_DIAHE</name>
<proteinExistence type="predicted"/>
<feature type="region of interest" description="Disordered" evidence="6">
    <location>
        <begin position="1"/>
        <end position="29"/>
    </location>
</feature>
<dbReference type="OrthoDB" id="16516at2759"/>
<feature type="region of interest" description="Disordered" evidence="6">
    <location>
        <begin position="379"/>
        <end position="420"/>
    </location>
</feature>
<keyword evidence="2" id="KW-0540">Nuclease</keyword>
<dbReference type="AlphaFoldDB" id="A0A2P5HG01"/>
<dbReference type="GO" id="GO:0004527">
    <property type="term" value="F:exonuclease activity"/>
    <property type="evidence" value="ECO:0007669"/>
    <property type="project" value="UniProtKB-KW"/>
</dbReference>
<dbReference type="Proteomes" id="UP000094444">
    <property type="component" value="Unassembled WGS sequence"/>
</dbReference>
<dbReference type="CDD" id="cd06137">
    <property type="entry name" value="DEDDh_RNase"/>
    <property type="match status" value="1"/>
</dbReference>
<reference evidence="8" key="1">
    <citation type="submission" date="2017-09" db="EMBL/GenBank/DDBJ databases">
        <title>Polyketide synthases of a Diaporthe helianthi virulent isolate.</title>
        <authorList>
            <person name="Baroncelli R."/>
        </authorList>
    </citation>
    <scope>NUCLEOTIDE SEQUENCE [LARGE SCALE GENOMIC DNA]</scope>
    <source>
        <strain evidence="8">7/96</strain>
    </source>
</reference>
<dbReference type="InterPro" id="IPR012337">
    <property type="entry name" value="RNaseH-like_sf"/>
</dbReference>
<evidence type="ECO:0000256" key="5">
    <source>
        <dbReference type="ARBA" id="ARBA00025599"/>
    </source>
</evidence>
<evidence type="ECO:0000259" key="7">
    <source>
        <dbReference type="SMART" id="SM00479"/>
    </source>
</evidence>
<keyword evidence="3" id="KW-0378">Hydrolase</keyword>
<evidence type="ECO:0000256" key="3">
    <source>
        <dbReference type="ARBA" id="ARBA00022801"/>
    </source>
</evidence>
<keyword evidence="9" id="KW-1185">Reference proteome</keyword>
<evidence type="ECO:0000256" key="6">
    <source>
        <dbReference type="SAM" id="MobiDB-lite"/>
    </source>
</evidence>
<comment type="function">
    <text evidence="5">Exoribonuclease involved in ribosome biosynthesis. Involved in the processing of ITS1, the internal transcribed spacer localized between the 18S and 5.8S rRNAs.</text>
</comment>
<dbReference type="InterPro" id="IPR013520">
    <property type="entry name" value="Ribonucl_H"/>
</dbReference>
<evidence type="ECO:0000256" key="1">
    <source>
        <dbReference type="ARBA" id="ARBA00022552"/>
    </source>
</evidence>
<evidence type="ECO:0000313" key="9">
    <source>
        <dbReference type="Proteomes" id="UP000094444"/>
    </source>
</evidence>
<dbReference type="InterPro" id="IPR036397">
    <property type="entry name" value="RNaseH_sf"/>
</dbReference>
<feature type="compositionally biased region" description="Low complexity" evidence="6">
    <location>
        <begin position="400"/>
        <end position="412"/>
    </location>
</feature>
<dbReference type="SMART" id="SM00479">
    <property type="entry name" value="EXOIII"/>
    <property type="match status" value="1"/>
</dbReference>
<evidence type="ECO:0000256" key="2">
    <source>
        <dbReference type="ARBA" id="ARBA00022722"/>
    </source>
</evidence>
<dbReference type="GO" id="GO:0005634">
    <property type="term" value="C:nucleus"/>
    <property type="evidence" value="ECO:0007669"/>
    <property type="project" value="TreeGrafter"/>
</dbReference>
<accession>A0A2P5HG01</accession>
<feature type="domain" description="Exonuclease" evidence="7">
    <location>
        <begin position="235"/>
        <end position="466"/>
    </location>
</feature>
<sequence>MEHLIASSRVDGSSAPGPEGRPKQPKVPSVAPAFLPIKISSSGAIVLDPGQTQDAYMKELQKLVHSKAALEKAGYVMEPLTQLELDQKKKCARCHKIVFKKTLKHTLDGNPKQGSGAIVASSTRGAVGNAAKAGDRSKQPPANGFKKECKYHRGYFNGRVSFFQPLCVVLSPVSSLLTPFVLLAQTWGCCGANAWSQPCTTAAEHEMIKYKPGELEEQYWYYRTPAAAPGSTVHRAVAIDCEMGTSTRNETLCIRVSVIDYFTAETLLDKLVLPDEKILNYNTRFSGVTGAQMMRARSMGECLLGIAAARQAIWNFVGPDTIVVAHSGQNDLNCLRWLHANIVDTFLVEATPVMKLEKEARDEAYRQKAHAEMMRREAAEKELSGQADMEFGQGGRPKTGPQAAGPQKPAVQAKKKARGSGRFSLKTLAKERVGKHIQMGTTGHDSVKDAVATRDVAHWNAVNFGHGVYEIETPAS</sequence>
<dbReference type="PANTHER" id="PTHR12801">
    <property type="entry name" value="RNA EXONUCLEASE REXO1 / RECO3 FAMILY MEMBER-RELATED"/>
    <property type="match status" value="1"/>
</dbReference>
<dbReference type="InterPro" id="IPR047021">
    <property type="entry name" value="REXO1/3/4-like"/>
</dbReference>
<dbReference type="GO" id="GO:0000027">
    <property type="term" value="P:ribosomal large subunit assembly"/>
    <property type="evidence" value="ECO:0007669"/>
    <property type="project" value="TreeGrafter"/>
</dbReference>
<dbReference type="SUPFAM" id="SSF53098">
    <property type="entry name" value="Ribonuclease H-like"/>
    <property type="match status" value="1"/>
</dbReference>
<dbReference type="PANTHER" id="PTHR12801:SF45">
    <property type="entry name" value="RNA EXONUCLEASE 4"/>
    <property type="match status" value="1"/>
</dbReference>
<organism evidence="8 9">
    <name type="scientific">Diaporthe helianthi</name>
    <dbReference type="NCBI Taxonomy" id="158607"/>
    <lineage>
        <taxon>Eukaryota</taxon>
        <taxon>Fungi</taxon>
        <taxon>Dikarya</taxon>
        <taxon>Ascomycota</taxon>
        <taxon>Pezizomycotina</taxon>
        <taxon>Sordariomycetes</taxon>
        <taxon>Sordariomycetidae</taxon>
        <taxon>Diaporthales</taxon>
        <taxon>Diaporthaceae</taxon>
        <taxon>Diaporthe</taxon>
    </lineage>
</organism>
<dbReference type="InParanoid" id="A0A2P5HG01"/>
<comment type="caution">
    <text evidence="8">The sequence shown here is derived from an EMBL/GenBank/DDBJ whole genome shotgun (WGS) entry which is preliminary data.</text>
</comment>
<dbReference type="STRING" id="158607.A0A2P5HG01"/>
<dbReference type="EMBL" id="MAVT02002585">
    <property type="protein sequence ID" value="POS69164.1"/>
    <property type="molecule type" value="Genomic_DNA"/>
</dbReference>
<gene>
    <name evidence="8" type="ORF">DHEL01_v212443</name>
</gene>
<keyword evidence="4" id="KW-0269">Exonuclease</keyword>
<dbReference type="GO" id="GO:0006364">
    <property type="term" value="P:rRNA processing"/>
    <property type="evidence" value="ECO:0007669"/>
    <property type="project" value="UniProtKB-KW"/>
</dbReference>
<evidence type="ECO:0000313" key="8">
    <source>
        <dbReference type="EMBL" id="POS69164.1"/>
    </source>
</evidence>
<evidence type="ECO:0000256" key="4">
    <source>
        <dbReference type="ARBA" id="ARBA00022839"/>
    </source>
</evidence>